<organism evidence="2 3">
    <name type="scientific">Macrolepiota fuliginosa MF-IS2</name>
    <dbReference type="NCBI Taxonomy" id="1400762"/>
    <lineage>
        <taxon>Eukaryota</taxon>
        <taxon>Fungi</taxon>
        <taxon>Dikarya</taxon>
        <taxon>Basidiomycota</taxon>
        <taxon>Agaricomycotina</taxon>
        <taxon>Agaricomycetes</taxon>
        <taxon>Agaricomycetidae</taxon>
        <taxon>Agaricales</taxon>
        <taxon>Agaricineae</taxon>
        <taxon>Agaricaceae</taxon>
        <taxon>Macrolepiota</taxon>
    </lineage>
</organism>
<reference evidence="2" key="1">
    <citation type="submission" date="2020-11" db="EMBL/GenBank/DDBJ databases">
        <authorList>
            <consortium name="DOE Joint Genome Institute"/>
            <person name="Ahrendt S."/>
            <person name="Riley R."/>
            <person name="Andreopoulos W."/>
            <person name="Labutti K."/>
            <person name="Pangilinan J."/>
            <person name="Ruiz-Duenas F.J."/>
            <person name="Barrasa J.M."/>
            <person name="Sanchez-Garcia M."/>
            <person name="Camarero S."/>
            <person name="Miyauchi S."/>
            <person name="Serrano A."/>
            <person name="Linde D."/>
            <person name="Babiker R."/>
            <person name="Drula E."/>
            <person name="Ayuso-Fernandez I."/>
            <person name="Pacheco R."/>
            <person name="Padilla G."/>
            <person name="Ferreira P."/>
            <person name="Barriuso J."/>
            <person name="Kellner H."/>
            <person name="Castanera R."/>
            <person name="Alfaro M."/>
            <person name="Ramirez L."/>
            <person name="Pisabarro A.G."/>
            <person name="Kuo A."/>
            <person name="Tritt A."/>
            <person name="Lipzen A."/>
            <person name="He G."/>
            <person name="Yan M."/>
            <person name="Ng V."/>
            <person name="Cullen D."/>
            <person name="Martin F."/>
            <person name="Rosso M.-N."/>
            <person name="Henrissat B."/>
            <person name="Hibbett D."/>
            <person name="Martinez A.T."/>
            <person name="Grigoriev I.V."/>
        </authorList>
    </citation>
    <scope>NUCLEOTIDE SEQUENCE</scope>
    <source>
        <strain evidence="2">MF-IS2</strain>
    </source>
</reference>
<name>A0A9P5WXX4_9AGAR</name>
<comment type="caution">
    <text evidence="2">The sequence shown here is derived from an EMBL/GenBank/DDBJ whole genome shotgun (WGS) entry which is preliminary data.</text>
</comment>
<dbReference type="AlphaFoldDB" id="A0A9P5WXX4"/>
<dbReference type="Proteomes" id="UP000807342">
    <property type="component" value="Unassembled WGS sequence"/>
</dbReference>
<feature type="compositionally biased region" description="Pro residues" evidence="1">
    <location>
        <begin position="127"/>
        <end position="136"/>
    </location>
</feature>
<evidence type="ECO:0000256" key="1">
    <source>
        <dbReference type="SAM" id="MobiDB-lite"/>
    </source>
</evidence>
<evidence type="ECO:0000313" key="2">
    <source>
        <dbReference type="EMBL" id="KAF9439964.1"/>
    </source>
</evidence>
<feature type="region of interest" description="Disordered" evidence="1">
    <location>
        <begin position="26"/>
        <end position="56"/>
    </location>
</feature>
<gene>
    <name evidence="2" type="ORF">P691DRAFT_214219</name>
</gene>
<proteinExistence type="predicted"/>
<accession>A0A9P5WXX4</accession>
<evidence type="ECO:0000313" key="3">
    <source>
        <dbReference type="Proteomes" id="UP000807342"/>
    </source>
</evidence>
<sequence length="136" mass="14478">MMGIFHVLLTHAGDADGRGDFPGLIDLHGDKPIQKTNTTDSSPVADPQVGLSSTTPISTHGLSEAIALTTSVSAHGLSDAITPTNPTFLLGSPEAPPPDQVPLSERLKRRQDESEDQELPASKRVHLPPPEHVLRQ</sequence>
<keyword evidence="3" id="KW-1185">Reference proteome</keyword>
<dbReference type="EMBL" id="MU153087">
    <property type="protein sequence ID" value="KAF9439964.1"/>
    <property type="molecule type" value="Genomic_DNA"/>
</dbReference>
<protein>
    <submittedName>
        <fullName evidence="2">Uncharacterized protein</fullName>
    </submittedName>
</protein>
<feature type="region of interest" description="Disordered" evidence="1">
    <location>
        <begin position="77"/>
        <end position="136"/>
    </location>
</feature>